<feature type="transmembrane region" description="Helical" evidence="8">
    <location>
        <begin position="9"/>
        <end position="42"/>
    </location>
</feature>
<keyword evidence="7 8" id="KW-0472">Membrane</keyword>
<dbReference type="GO" id="GO:0005886">
    <property type="term" value="C:plasma membrane"/>
    <property type="evidence" value="ECO:0007669"/>
    <property type="project" value="UniProtKB-SubCell"/>
</dbReference>
<feature type="transmembrane region" description="Helical" evidence="8">
    <location>
        <begin position="140"/>
        <end position="166"/>
    </location>
</feature>
<dbReference type="PANTHER" id="PTHR30269:SF0">
    <property type="entry name" value="MEMBRANE TRANSPORTER PROTEIN YFCA-RELATED"/>
    <property type="match status" value="1"/>
</dbReference>
<keyword evidence="5 8" id="KW-0812">Transmembrane</keyword>
<evidence type="ECO:0000313" key="10">
    <source>
        <dbReference type="Proteomes" id="UP000808337"/>
    </source>
</evidence>
<feature type="transmembrane region" description="Helical" evidence="8">
    <location>
        <begin position="73"/>
        <end position="95"/>
    </location>
</feature>
<dbReference type="Proteomes" id="UP000808337">
    <property type="component" value="Unassembled WGS sequence"/>
</dbReference>
<keyword evidence="4 8" id="KW-1003">Cell membrane</keyword>
<feature type="transmembrane region" description="Helical" evidence="8">
    <location>
        <begin position="233"/>
        <end position="250"/>
    </location>
</feature>
<comment type="subcellular location">
    <subcellularLocation>
        <location evidence="1 8">Cell membrane</location>
        <topology evidence="1 8">Multi-pass membrane protein</topology>
    </subcellularLocation>
</comment>
<evidence type="ECO:0000256" key="5">
    <source>
        <dbReference type="ARBA" id="ARBA00022692"/>
    </source>
</evidence>
<dbReference type="EMBL" id="JADKGY010000006">
    <property type="protein sequence ID" value="MBK9982226.1"/>
    <property type="molecule type" value="Genomic_DNA"/>
</dbReference>
<organism evidence="9 10">
    <name type="scientific">Candidatus Opimibacter skivensis</name>
    <dbReference type="NCBI Taxonomy" id="2982028"/>
    <lineage>
        <taxon>Bacteria</taxon>
        <taxon>Pseudomonadati</taxon>
        <taxon>Bacteroidota</taxon>
        <taxon>Saprospiria</taxon>
        <taxon>Saprospirales</taxon>
        <taxon>Saprospiraceae</taxon>
        <taxon>Candidatus Opimibacter</taxon>
    </lineage>
</organism>
<keyword evidence="6 8" id="KW-1133">Transmembrane helix</keyword>
<feature type="transmembrane region" description="Helical" evidence="8">
    <location>
        <begin position="178"/>
        <end position="197"/>
    </location>
</feature>
<evidence type="ECO:0000256" key="7">
    <source>
        <dbReference type="ARBA" id="ARBA00023136"/>
    </source>
</evidence>
<evidence type="ECO:0000256" key="2">
    <source>
        <dbReference type="ARBA" id="ARBA00009142"/>
    </source>
</evidence>
<accession>A0A9D7XPP3</accession>
<evidence type="ECO:0000256" key="4">
    <source>
        <dbReference type="ARBA" id="ARBA00022475"/>
    </source>
</evidence>
<evidence type="ECO:0000256" key="8">
    <source>
        <dbReference type="RuleBase" id="RU363041"/>
    </source>
</evidence>
<dbReference type="InterPro" id="IPR002781">
    <property type="entry name" value="TM_pro_TauE-like"/>
</dbReference>
<proteinExistence type="inferred from homology"/>
<feature type="transmembrane region" description="Helical" evidence="8">
    <location>
        <begin position="102"/>
        <end position="120"/>
    </location>
</feature>
<protein>
    <recommendedName>
        <fullName evidence="8">Probable membrane transporter protein</fullName>
    </recommendedName>
</protein>
<keyword evidence="3" id="KW-0813">Transport</keyword>
<gene>
    <name evidence="9" type="ORF">IPP15_07355</name>
</gene>
<dbReference type="AlphaFoldDB" id="A0A9D7XPP3"/>
<name>A0A9D7XPP3_9BACT</name>
<reference evidence="9 10" key="1">
    <citation type="submission" date="2020-10" db="EMBL/GenBank/DDBJ databases">
        <title>Connecting structure to function with the recovery of over 1000 high-quality activated sludge metagenome-assembled genomes encoding full-length rRNA genes using long-read sequencing.</title>
        <authorList>
            <person name="Singleton C.M."/>
            <person name="Petriglieri F."/>
            <person name="Kristensen J.M."/>
            <person name="Kirkegaard R.H."/>
            <person name="Michaelsen T.Y."/>
            <person name="Andersen M.H."/>
            <person name="Karst S.M."/>
            <person name="Dueholm M.S."/>
            <person name="Nielsen P.H."/>
            <person name="Albertsen M."/>
        </authorList>
    </citation>
    <scope>NUCLEOTIDE SEQUENCE [LARGE SCALE GENOMIC DNA]</scope>
    <source>
        <strain evidence="9">Ribe_18-Q3-R11-54_MAXAC.273</strain>
    </source>
</reference>
<sequence length="251" mass="27310">MHWSPEQIIIAFIGAFFAGFINALAGNGSVITLTVLTALLGLPGNIANGTNRIGVLMNSIGAMTGFAHKKVDYFLYVKYILPVVIGALGGIVVATQVTSDQFMHVFRFLMLLMLIVILVNPERWLIANPEKSMIPLWMEWPLFLILGFYGGFIQMGMGVFFLAVLVLVARLPMIEANAIKAVSVGIFTLIAVIIFAFAGQVVWSIGLIMGVAQFLGGWLSSHYASRIPGAAKFAYVILVIAVILSVVKLFW</sequence>
<evidence type="ECO:0000256" key="3">
    <source>
        <dbReference type="ARBA" id="ARBA00022448"/>
    </source>
</evidence>
<dbReference type="PANTHER" id="PTHR30269">
    <property type="entry name" value="TRANSMEMBRANE PROTEIN YFCA"/>
    <property type="match status" value="1"/>
</dbReference>
<evidence type="ECO:0000256" key="6">
    <source>
        <dbReference type="ARBA" id="ARBA00022989"/>
    </source>
</evidence>
<comment type="caution">
    <text evidence="9">The sequence shown here is derived from an EMBL/GenBank/DDBJ whole genome shotgun (WGS) entry which is preliminary data.</text>
</comment>
<evidence type="ECO:0000256" key="1">
    <source>
        <dbReference type="ARBA" id="ARBA00004651"/>
    </source>
</evidence>
<evidence type="ECO:0000313" key="9">
    <source>
        <dbReference type="EMBL" id="MBK9982226.1"/>
    </source>
</evidence>
<comment type="similarity">
    <text evidence="2 8">Belongs to the 4-toluene sulfonate uptake permease (TSUP) (TC 2.A.102) family.</text>
</comment>
<dbReference type="InterPro" id="IPR052017">
    <property type="entry name" value="TSUP"/>
</dbReference>
<dbReference type="Pfam" id="PF01925">
    <property type="entry name" value="TauE"/>
    <property type="match status" value="1"/>
</dbReference>